<feature type="transmembrane region" description="Helical" evidence="1">
    <location>
        <begin position="239"/>
        <end position="262"/>
    </location>
</feature>
<dbReference type="InterPro" id="IPR025450">
    <property type="entry name" value="YndJ-like"/>
</dbReference>
<sequence length="548" mass="63441">MKKPIFKNLLISVSLLILFIIFVADLEKILVFSIILLVPFALYLIPTLKRNGNNSRYHTFILKFHLYFAISVAISLLLPTGSVLSGIFSIPWMIYTFALFGYGIRRFMERGVYLIEENAVDTSFFYAFIGGITLCIYCFSIDQIIYYHLTFYFHFTGICSTLFIGWTGRIIPLNKKLSFSYRWAAIGTMISPLIVGIGMMLTNLWIENLGLWIYTLCMIGYCVFIWFQIEKKTFISGLCIQLSAIILVISSILSIINGVFQLQGHTWLSTGQWLWYHEIPIAFAFIVGVLGWYYRQPIEKNNLYQLPQTNINGESFIGNDFLQRNGYQDKIVSHSGIVTNLEKFRRNDLNINLLHPKVVSFLENTSLYDVAINAQWRKSAWLFEKLHKAYSNKIQQANVPSPHEGTVELNSKIISVINHEQYWNRKMNAWLCSYKNTGETFITGIYSAHVHNGERYLHFTMPIPGCNRATIYRLEHGIDGSLQISSVPRKGGTGDEGHYIMTKNFSIRIPFNEHKIIWIDEYGRLQMTHRFWFFGVKVLTLEYEMIAK</sequence>
<keyword evidence="3" id="KW-1185">Reference proteome</keyword>
<evidence type="ECO:0000256" key="1">
    <source>
        <dbReference type="SAM" id="Phobius"/>
    </source>
</evidence>
<dbReference type="EMBL" id="WUUL01000012">
    <property type="protein sequence ID" value="MXQ55240.1"/>
    <property type="molecule type" value="Genomic_DNA"/>
</dbReference>
<organism evidence="2 3">
    <name type="scientific">Shimazuella alba</name>
    <dbReference type="NCBI Taxonomy" id="2690964"/>
    <lineage>
        <taxon>Bacteria</taxon>
        <taxon>Bacillati</taxon>
        <taxon>Bacillota</taxon>
        <taxon>Bacilli</taxon>
        <taxon>Bacillales</taxon>
        <taxon>Thermoactinomycetaceae</taxon>
        <taxon>Shimazuella</taxon>
    </lineage>
</organism>
<gene>
    <name evidence="2" type="ORF">GSM42_16270</name>
</gene>
<feature type="transmembrane region" description="Helical" evidence="1">
    <location>
        <begin position="274"/>
        <end position="294"/>
    </location>
</feature>
<feature type="transmembrane region" description="Helical" evidence="1">
    <location>
        <begin position="5"/>
        <end position="23"/>
    </location>
</feature>
<keyword evidence="1" id="KW-1133">Transmembrane helix</keyword>
<feature type="transmembrane region" description="Helical" evidence="1">
    <location>
        <begin position="29"/>
        <end position="48"/>
    </location>
</feature>
<dbReference type="RefSeq" id="WP_160802585.1">
    <property type="nucleotide sequence ID" value="NZ_WUUL01000012.1"/>
</dbReference>
<feature type="transmembrane region" description="Helical" evidence="1">
    <location>
        <begin position="84"/>
        <end position="104"/>
    </location>
</feature>
<reference evidence="2 3" key="1">
    <citation type="submission" date="2019-12" db="EMBL/GenBank/DDBJ databases">
        <title>Whole-genome analyses of novel actinobacteria.</title>
        <authorList>
            <person name="Sahin N."/>
            <person name="Saygin H."/>
        </authorList>
    </citation>
    <scope>NUCLEOTIDE SEQUENCE [LARGE SCALE GENOMIC DNA]</scope>
    <source>
        <strain evidence="2 3">KC615</strain>
    </source>
</reference>
<feature type="transmembrane region" description="Helical" evidence="1">
    <location>
        <begin position="183"/>
        <end position="205"/>
    </location>
</feature>
<proteinExistence type="predicted"/>
<keyword evidence="1" id="KW-0472">Membrane</keyword>
<feature type="transmembrane region" description="Helical" evidence="1">
    <location>
        <begin position="211"/>
        <end position="227"/>
    </location>
</feature>
<keyword evidence="1" id="KW-0812">Transmembrane</keyword>
<dbReference type="Proteomes" id="UP000430692">
    <property type="component" value="Unassembled WGS sequence"/>
</dbReference>
<evidence type="ECO:0000313" key="2">
    <source>
        <dbReference type="EMBL" id="MXQ55240.1"/>
    </source>
</evidence>
<evidence type="ECO:0008006" key="4">
    <source>
        <dbReference type="Google" id="ProtNLM"/>
    </source>
</evidence>
<accession>A0A6I4VZ62</accession>
<dbReference type="Pfam" id="PF14158">
    <property type="entry name" value="YndJ"/>
    <property type="match status" value="1"/>
</dbReference>
<protein>
    <recommendedName>
        <fullName evidence="4">YndJ-like protein</fullName>
    </recommendedName>
</protein>
<comment type="caution">
    <text evidence="2">The sequence shown here is derived from an EMBL/GenBank/DDBJ whole genome shotgun (WGS) entry which is preliminary data.</text>
</comment>
<evidence type="ECO:0000313" key="3">
    <source>
        <dbReference type="Proteomes" id="UP000430692"/>
    </source>
</evidence>
<name>A0A6I4VZ62_9BACL</name>
<feature type="transmembrane region" description="Helical" evidence="1">
    <location>
        <begin position="151"/>
        <end position="171"/>
    </location>
</feature>
<feature type="transmembrane region" description="Helical" evidence="1">
    <location>
        <begin position="60"/>
        <end position="78"/>
    </location>
</feature>
<feature type="transmembrane region" description="Helical" evidence="1">
    <location>
        <begin position="124"/>
        <end position="145"/>
    </location>
</feature>
<dbReference type="AlphaFoldDB" id="A0A6I4VZ62"/>